<proteinExistence type="predicted"/>
<keyword evidence="3" id="KW-1185">Reference proteome</keyword>
<feature type="compositionally biased region" description="Basic and acidic residues" evidence="1">
    <location>
        <begin position="1"/>
        <end position="11"/>
    </location>
</feature>
<feature type="region of interest" description="Disordered" evidence="1">
    <location>
        <begin position="1"/>
        <end position="28"/>
    </location>
</feature>
<sequence length="172" mass="19840">MDNEDQSRSDQAKASQGGDLMAEKKTRDLYEDTRAGPSYCDKMIGHAVDARIFESACLDYDSDDSVKDKTYEPHKDILDDSYVSDSPEKVFVISRSLKVKRKLSFSEESPQRQKRRIKMIRILECQNVSGFKLNMTSPEYYLIKIHSKEIFAKYLSSEMLLSGFNSHKIYLV</sequence>
<evidence type="ECO:0000256" key="1">
    <source>
        <dbReference type="SAM" id="MobiDB-lite"/>
    </source>
</evidence>
<name>A0A8S3X296_PARAO</name>
<organism evidence="2 3">
    <name type="scientific">Parnassius apollo</name>
    <name type="common">Apollo butterfly</name>
    <name type="synonym">Papilio apollo</name>
    <dbReference type="NCBI Taxonomy" id="110799"/>
    <lineage>
        <taxon>Eukaryota</taxon>
        <taxon>Metazoa</taxon>
        <taxon>Ecdysozoa</taxon>
        <taxon>Arthropoda</taxon>
        <taxon>Hexapoda</taxon>
        <taxon>Insecta</taxon>
        <taxon>Pterygota</taxon>
        <taxon>Neoptera</taxon>
        <taxon>Endopterygota</taxon>
        <taxon>Lepidoptera</taxon>
        <taxon>Glossata</taxon>
        <taxon>Ditrysia</taxon>
        <taxon>Papilionoidea</taxon>
        <taxon>Papilionidae</taxon>
        <taxon>Parnassiinae</taxon>
        <taxon>Parnassini</taxon>
        <taxon>Parnassius</taxon>
        <taxon>Parnassius</taxon>
    </lineage>
</organism>
<accession>A0A8S3X296</accession>
<evidence type="ECO:0000313" key="2">
    <source>
        <dbReference type="EMBL" id="CAG4992802.1"/>
    </source>
</evidence>
<dbReference type="AlphaFoldDB" id="A0A8S3X296"/>
<reference evidence="2" key="1">
    <citation type="submission" date="2021-04" db="EMBL/GenBank/DDBJ databases">
        <authorList>
            <person name="Tunstrom K."/>
        </authorList>
    </citation>
    <scope>NUCLEOTIDE SEQUENCE</scope>
</reference>
<dbReference type="OrthoDB" id="6611988at2759"/>
<comment type="caution">
    <text evidence="2">The sequence shown here is derived from an EMBL/GenBank/DDBJ whole genome shotgun (WGS) entry which is preliminary data.</text>
</comment>
<dbReference type="EMBL" id="CAJQZP010000885">
    <property type="protein sequence ID" value="CAG4992802.1"/>
    <property type="molecule type" value="Genomic_DNA"/>
</dbReference>
<protein>
    <submittedName>
        <fullName evidence="2">(apollo) hypothetical protein</fullName>
    </submittedName>
</protein>
<dbReference type="Proteomes" id="UP000691718">
    <property type="component" value="Unassembled WGS sequence"/>
</dbReference>
<evidence type="ECO:0000313" key="3">
    <source>
        <dbReference type="Proteomes" id="UP000691718"/>
    </source>
</evidence>
<gene>
    <name evidence="2" type="ORF">PAPOLLO_LOCUS12383</name>
</gene>